<feature type="chain" id="PRO_5043598565" description="Secreted protein" evidence="1">
    <location>
        <begin position="24"/>
        <end position="66"/>
    </location>
</feature>
<comment type="caution">
    <text evidence="2">The sequence shown here is derived from an EMBL/GenBank/DDBJ whole genome shotgun (WGS) entry which is preliminary data.</text>
</comment>
<gene>
    <name evidence="2" type="ORF">Sradi_7100200</name>
</gene>
<name>A0AAW2J3Z1_SESRA</name>
<feature type="signal peptide" evidence="1">
    <location>
        <begin position="1"/>
        <end position="23"/>
    </location>
</feature>
<sequence length="66" mass="7090">MAICGRMLVIVVVGCGSVSWRLGHYTIGQVWIAASNVALDHLDPITQVSTLRLWRLGRRSSGAAGL</sequence>
<organism evidence="2">
    <name type="scientific">Sesamum radiatum</name>
    <name type="common">Black benniseed</name>
    <dbReference type="NCBI Taxonomy" id="300843"/>
    <lineage>
        <taxon>Eukaryota</taxon>
        <taxon>Viridiplantae</taxon>
        <taxon>Streptophyta</taxon>
        <taxon>Embryophyta</taxon>
        <taxon>Tracheophyta</taxon>
        <taxon>Spermatophyta</taxon>
        <taxon>Magnoliopsida</taxon>
        <taxon>eudicotyledons</taxon>
        <taxon>Gunneridae</taxon>
        <taxon>Pentapetalae</taxon>
        <taxon>asterids</taxon>
        <taxon>lamiids</taxon>
        <taxon>Lamiales</taxon>
        <taxon>Pedaliaceae</taxon>
        <taxon>Sesamum</taxon>
    </lineage>
</organism>
<protein>
    <recommendedName>
        <fullName evidence="3">Secreted protein</fullName>
    </recommendedName>
</protein>
<keyword evidence="1" id="KW-0732">Signal</keyword>
<evidence type="ECO:0000256" key="1">
    <source>
        <dbReference type="SAM" id="SignalP"/>
    </source>
</evidence>
<evidence type="ECO:0000313" key="2">
    <source>
        <dbReference type="EMBL" id="KAL0288325.1"/>
    </source>
</evidence>
<proteinExistence type="predicted"/>
<dbReference type="AlphaFoldDB" id="A0AAW2J3Z1"/>
<reference evidence="2" key="1">
    <citation type="submission" date="2020-06" db="EMBL/GenBank/DDBJ databases">
        <authorList>
            <person name="Li T."/>
            <person name="Hu X."/>
            <person name="Zhang T."/>
            <person name="Song X."/>
            <person name="Zhang H."/>
            <person name="Dai N."/>
            <person name="Sheng W."/>
            <person name="Hou X."/>
            <person name="Wei L."/>
        </authorList>
    </citation>
    <scope>NUCLEOTIDE SEQUENCE</scope>
    <source>
        <strain evidence="2">G02</strain>
        <tissue evidence="2">Leaf</tissue>
    </source>
</reference>
<reference evidence="2" key="2">
    <citation type="journal article" date="2024" name="Plant">
        <title>Genomic evolution and insights into agronomic trait innovations of Sesamum species.</title>
        <authorList>
            <person name="Miao H."/>
            <person name="Wang L."/>
            <person name="Qu L."/>
            <person name="Liu H."/>
            <person name="Sun Y."/>
            <person name="Le M."/>
            <person name="Wang Q."/>
            <person name="Wei S."/>
            <person name="Zheng Y."/>
            <person name="Lin W."/>
            <person name="Duan Y."/>
            <person name="Cao H."/>
            <person name="Xiong S."/>
            <person name="Wang X."/>
            <person name="Wei L."/>
            <person name="Li C."/>
            <person name="Ma Q."/>
            <person name="Ju M."/>
            <person name="Zhao R."/>
            <person name="Li G."/>
            <person name="Mu C."/>
            <person name="Tian Q."/>
            <person name="Mei H."/>
            <person name="Zhang T."/>
            <person name="Gao T."/>
            <person name="Zhang H."/>
        </authorList>
    </citation>
    <scope>NUCLEOTIDE SEQUENCE</scope>
    <source>
        <strain evidence="2">G02</strain>
    </source>
</reference>
<dbReference type="EMBL" id="JACGWJ010000784">
    <property type="protein sequence ID" value="KAL0288325.1"/>
    <property type="molecule type" value="Genomic_DNA"/>
</dbReference>
<evidence type="ECO:0008006" key="3">
    <source>
        <dbReference type="Google" id="ProtNLM"/>
    </source>
</evidence>
<accession>A0AAW2J3Z1</accession>